<dbReference type="InterPro" id="IPR036709">
    <property type="entry name" value="Autotransporte_beta_dom_sf"/>
</dbReference>
<dbReference type="RefSeq" id="WP_057657304.1">
    <property type="nucleotide sequence ID" value="NZ_LDJL01000004.1"/>
</dbReference>
<keyword evidence="4 6" id="KW-0378">Hydrolase</keyword>
<feature type="chain" id="PRO_5006394310" description="Autotransporter domain-containing protein" evidence="8">
    <location>
        <begin position="25"/>
        <end position="941"/>
    </location>
</feature>
<gene>
    <name evidence="10" type="ORF">ABB29_03880</name>
</gene>
<dbReference type="PROSITE" id="PS00138">
    <property type="entry name" value="SUBTILASE_SER"/>
    <property type="match status" value="1"/>
</dbReference>
<evidence type="ECO:0000259" key="9">
    <source>
        <dbReference type="PROSITE" id="PS51208"/>
    </source>
</evidence>
<dbReference type="InterPro" id="IPR005546">
    <property type="entry name" value="Autotransporte_beta"/>
</dbReference>
<evidence type="ECO:0000256" key="8">
    <source>
        <dbReference type="SAM" id="SignalP"/>
    </source>
</evidence>
<keyword evidence="11" id="KW-1185">Reference proteome</keyword>
<dbReference type="InterPro" id="IPR013425">
    <property type="entry name" value="Autotrns_rpt"/>
</dbReference>
<dbReference type="AlphaFoldDB" id="A0A0R0CMS7"/>
<dbReference type="GO" id="GO:0006508">
    <property type="term" value="P:proteolysis"/>
    <property type="evidence" value="ECO:0007669"/>
    <property type="project" value="UniProtKB-KW"/>
</dbReference>
<feature type="active site" description="Charge relay system" evidence="6">
    <location>
        <position position="89"/>
    </location>
</feature>
<dbReference type="PROSITE" id="PS51257">
    <property type="entry name" value="PROKAR_LIPOPROTEIN"/>
    <property type="match status" value="1"/>
</dbReference>
<name>A0A0R0CMS7_9GAMM</name>
<dbReference type="PROSITE" id="PS00136">
    <property type="entry name" value="SUBTILASE_ASP"/>
    <property type="match status" value="1"/>
</dbReference>
<proteinExistence type="inferred from homology"/>
<dbReference type="SUPFAM" id="SSF52743">
    <property type="entry name" value="Subtilisin-like"/>
    <property type="match status" value="1"/>
</dbReference>
<dbReference type="InterPro" id="IPR023827">
    <property type="entry name" value="Peptidase_S8_Asp-AS"/>
</dbReference>
<evidence type="ECO:0000256" key="2">
    <source>
        <dbReference type="ARBA" id="ARBA00022670"/>
    </source>
</evidence>
<dbReference type="SUPFAM" id="SSF103515">
    <property type="entry name" value="Autotransporter"/>
    <property type="match status" value="1"/>
</dbReference>
<evidence type="ECO:0000256" key="5">
    <source>
        <dbReference type="ARBA" id="ARBA00022825"/>
    </source>
</evidence>
<evidence type="ECO:0000256" key="1">
    <source>
        <dbReference type="ARBA" id="ARBA00011073"/>
    </source>
</evidence>
<evidence type="ECO:0000256" key="6">
    <source>
        <dbReference type="PROSITE-ProRule" id="PRU01240"/>
    </source>
</evidence>
<dbReference type="SMART" id="SM00869">
    <property type="entry name" value="Autotransporter"/>
    <property type="match status" value="1"/>
</dbReference>
<evidence type="ECO:0000256" key="7">
    <source>
        <dbReference type="SAM" id="MobiDB-lite"/>
    </source>
</evidence>
<keyword evidence="5 6" id="KW-0720">Serine protease</keyword>
<feature type="region of interest" description="Disordered" evidence="7">
    <location>
        <begin position="25"/>
        <end position="60"/>
    </location>
</feature>
<dbReference type="OrthoDB" id="5360469at2"/>
<dbReference type="Gene3D" id="3.40.50.200">
    <property type="entry name" value="Peptidase S8/S53 domain"/>
    <property type="match status" value="1"/>
</dbReference>
<feature type="compositionally biased region" description="Pro residues" evidence="7">
    <location>
        <begin position="33"/>
        <end position="51"/>
    </location>
</feature>
<dbReference type="PROSITE" id="PS51208">
    <property type="entry name" value="AUTOTRANSPORTER"/>
    <property type="match status" value="1"/>
</dbReference>
<organism evidence="10 11">
    <name type="scientific">Pseudoxanthomonas dokdonensis</name>
    <dbReference type="NCBI Taxonomy" id="344882"/>
    <lineage>
        <taxon>Bacteria</taxon>
        <taxon>Pseudomonadati</taxon>
        <taxon>Pseudomonadota</taxon>
        <taxon>Gammaproteobacteria</taxon>
        <taxon>Lysobacterales</taxon>
        <taxon>Lysobacteraceae</taxon>
        <taxon>Pseudoxanthomonas</taxon>
    </lineage>
</organism>
<dbReference type="Pfam" id="PF03797">
    <property type="entry name" value="Autotransporter"/>
    <property type="match status" value="1"/>
</dbReference>
<dbReference type="EMBL" id="LDJL01000004">
    <property type="protein sequence ID" value="KRG70981.1"/>
    <property type="molecule type" value="Genomic_DNA"/>
</dbReference>
<protein>
    <recommendedName>
        <fullName evidence="9">Autotransporter domain-containing protein</fullName>
    </recommendedName>
</protein>
<dbReference type="CDD" id="cd04848">
    <property type="entry name" value="Peptidases_S8_Autotransporter_serine_protease_like"/>
    <property type="match status" value="1"/>
</dbReference>
<dbReference type="GO" id="GO:0004252">
    <property type="term" value="F:serine-type endopeptidase activity"/>
    <property type="evidence" value="ECO:0007669"/>
    <property type="project" value="UniProtKB-UniRule"/>
</dbReference>
<dbReference type="InterPro" id="IPR000209">
    <property type="entry name" value="Peptidase_S8/S53_dom"/>
</dbReference>
<reference evidence="10 11" key="1">
    <citation type="submission" date="2015-05" db="EMBL/GenBank/DDBJ databases">
        <title>Genome sequencing and analysis of members of genus Stenotrophomonas.</title>
        <authorList>
            <person name="Patil P.P."/>
            <person name="Midha S."/>
            <person name="Patil P.B."/>
        </authorList>
    </citation>
    <scope>NUCLEOTIDE SEQUENCE [LARGE SCALE GENOMIC DNA]</scope>
    <source>
        <strain evidence="10 11">DSM 21858</strain>
    </source>
</reference>
<evidence type="ECO:0000313" key="11">
    <source>
        <dbReference type="Proteomes" id="UP000052052"/>
    </source>
</evidence>
<dbReference type="PRINTS" id="PR00723">
    <property type="entry name" value="SUBTILISIN"/>
</dbReference>
<accession>A0A0R0CMS7</accession>
<feature type="active site" description="Charge relay system" evidence="6">
    <location>
        <position position="320"/>
    </location>
</feature>
<dbReference type="InterPro" id="IPR050131">
    <property type="entry name" value="Peptidase_S8_subtilisin-like"/>
</dbReference>
<dbReference type="InterPro" id="IPR023828">
    <property type="entry name" value="Peptidase_S8_Ser-AS"/>
</dbReference>
<dbReference type="Pfam" id="PF00082">
    <property type="entry name" value="Peptidase_S8"/>
    <property type="match status" value="1"/>
</dbReference>
<dbReference type="PANTHER" id="PTHR43806:SF11">
    <property type="entry name" value="CEREVISIN-RELATED"/>
    <property type="match status" value="1"/>
</dbReference>
<dbReference type="Pfam" id="PF12951">
    <property type="entry name" value="PATR"/>
    <property type="match status" value="1"/>
</dbReference>
<feature type="active site" description="Charge relay system" evidence="6">
    <location>
        <position position="125"/>
    </location>
</feature>
<dbReference type="PATRIC" id="fig|344882.3.peg.2109"/>
<feature type="signal peptide" evidence="8">
    <location>
        <begin position="1"/>
        <end position="24"/>
    </location>
</feature>
<dbReference type="STRING" id="344882.ABB29_03880"/>
<dbReference type="PROSITE" id="PS51892">
    <property type="entry name" value="SUBTILASE"/>
    <property type="match status" value="1"/>
</dbReference>
<dbReference type="Proteomes" id="UP000052052">
    <property type="component" value="Unassembled WGS sequence"/>
</dbReference>
<comment type="similarity">
    <text evidence="1 6">Belongs to the peptidase S8 family.</text>
</comment>
<comment type="caution">
    <text evidence="10">The sequence shown here is derived from an EMBL/GenBank/DDBJ whole genome shotgun (WGS) entry which is preliminary data.</text>
</comment>
<dbReference type="InterPro" id="IPR034061">
    <property type="entry name" value="Peptidases_S8_Autotransporter"/>
</dbReference>
<sequence length="941" mass="97631">MGKQKLLTRYIVLAIASGMLSACGGGGGGNTRPDPPPPAPPSPPPTAPPGKPVVATPNPGYSHHLAWTGADAARASGLTGKGVTVGIVDSGVNRYHPALYPRVVSNLTYLDPASNDLSRDDVVGHGTAVAQALGGTAFGQWPGGVAPGVSIVSARIIGDTPPEDDGSGEGNEVDGALGLKSIHQDLINRGARIMNNSWGGLYWNNRSATAPIADEYRPFITSNGGLVVFAAGNESRTDPSDMAALPSQTGVNGSLPARDLEAGWLTVVALDENDRTALAGYSNACGVARDYCLAAPGSVVVTGTEDTSTEPKYYEWQGTSLAAPLVSGAAALVWEKFPYFSNDQVRQTLLGTATDLGAAGTDAVFGHGGLNVEAAINGPGRLDWGLMSVDFSGESIWSNVLSGAGGVIKRGSGTLTLSSDALYSGQTRVLAGTLVAEHGLSADALVEAGASLELIGRDIGGSLDNRGYTTFNGASAAGPRQVGGDLRQAAGATLGVQIGAPLQIAGSAQLDGTLQVEGIAPGYVWQSRELVVNASGGLSGSFAQVQGASNVFLQASAEYDANNAWLEISRLDITAAARAMANASPLALASARRVESAFQQIDQQLDAATGPRALAPSLIELAGHLQAASTEASALSSLDSLSGQLHARADAMTLDSLDMNRRAIGQRADVLLAGRGSGNWYQALAGAGRGGLSADGFQLDGWMMGHEQRLAGGAVLGMAFGESHASNRDNSADRGQDRQAMGVLYAGMQWNNGYLLGQAGWGDYQRQVQRSLQFGDRYSRVGTDYGGQTFNATLEAGYRWGNQQRALTPYLGLDHTRLQRDGFIEAGGGGFGLRTVDSSSELCRGIAGVRANLIQGRWQLRGFAEWQQLLGQGGQPLQASFTGLDAWSPLSPGNGYQSHGVVGMALDRYWGQRTRMSLGYDQTLGSVQSDHQVSAQLSVGF</sequence>
<keyword evidence="2 6" id="KW-0645">Protease</keyword>
<dbReference type="InterPro" id="IPR015500">
    <property type="entry name" value="Peptidase_S8_subtilisin-rel"/>
</dbReference>
<dbReference type="NCBIfam" id="TIGR02601">
    <property type="entry name" value="autotrns_rpt"/>
    <property type="match status" value="1"/>
</dbReference>
<dbReference type="InterPro" id="IPR036852">
    <property type="entry name" value="Peptidase_S8/S53_dom_sf"/>
</dbReference>
<evidence type="ECO:0000313" key="10">
    <source>
        <dbReference type="EMBL" id="KRG70981.1"/>
    </source>
</evidence>
<evidence type="ECO:0000256" key="3">
    <source>
        <dbReference type="ARBA" id="ARBA00022729"/>
    </source>
</evidence>
<evidence type="ECO:0000256" key="4">
    <source>
        <dbReference type="ARBA" id="ARBA00022801"/>
    </source>
</evidence>
<dbReference type="Gene3D" id="2.40.128.130">
    <property type="entry name" value="Autotransporter beta-domain"/>
    <property type="match status" value="1"/>
</dbReference>
<feature type="domain" description="Autotransporter" evidence="9">
    <location>
        <begin position="665"/>
        <end position="941"/>
    </location>
</feature>
<dbReference type="PANTHER" id="PTHR43806">
    <property type="entry name" value="PEPTIDASE S8"/>
    <property type="match status" value="1"/>
</dbReference>
<keyword evidence="3 8" id="KW-0732">Signal</keyword>